<keyword evidence="7 13" id="KW-0949">S-adenosyl-L-methionine</keyword>
<dbReference type="GO" id="GO:0035242">
    <property type="term" value="F:protein-arginine omega-N asymmetric methyltransferase activity"/>
    <property type="evidence" value="ECO:0007669"/>
    <property type="project" value="UniProtKB-EC"/>
</dbReference>
<dbReference type="PANTHER" id="PTHR11006:SF10">
    <property type="entry name" value="HISTONE-ARGININE METHYLTRANSFERASE CARMER-RELATED"/>
    <property type="match status" value="1"/>
</dbReference>
<dbReference type="EMBL" id="BDRX01000004">
    <property type="protein sequence ID" value="GBF88352.1"/>
    <property type="molecule type" value="Genomic_DNA"/>
</dbReference>
<evidence type="ECO:0000256" key="12">
    <source>
        <dbReference type="ARBA" id="ARBA00049086"/>
    </source>
</evidence>
<keyword evidence="5 13" id="KW-0489">Methyltransferase</keyword>
<dbReference type="EC" id="2.1.1.319" evidence="3"/>
<comment type="subcellular location">
    <subcellularLocation>
        <location evidence="2">Cytoplasm</location>
    </subcellularLocation>
    <subcellularLocation>
        <location evidence="1">Nucleus</location>
    </subcellularLocation>
</comment>
<dbReference type="SUPFAM" id="SSF53335">
    <property type="entry name" value="S-adenosyl-L-methionine-dependent methyltransferases"/>
    <property type="match status" value="1"/>
</dbReference>
<reference evidence="16 17" key="1">
    <citation type="journal article" date="2018" name="Sci. Rep.">
        <title>Raphidocelis subcapitata (=Pseudokirchneriella subcapitata) provides an insight into genome evolution and environmental adaptations in the Sphaeropleales.</title>
        <authorList>
            <person name="Suzuki S."/>
            <person name="Yamaguchi H."/>
            <person name="Nakajima N."/>
            <person name="Kawachi M."/>
        </authorList>
    </citation>
    <scope>NUCLEOTIDE SEQUENCE [LARGE SCALE GENOMIC DNA]</scope>
    <source>
        <strain evidence="16 17">NIES-35</strain>
    </source>
</reference>
<protein>
    <recommendedName>
        <fullName evidence="3">type I protein arginine methyltransferase</fullName>
        <ecNumber evidence="3">2.1.1.319</ecNumber>
    </recommendedName>
</protein>
<feature type="region of interest" description="Disordered" evidence="14">
    <location>
        <begin position="484"/>
        <end position="508"/>
    </location>
</feature>
<keyword evidence="4" id="KW-0963">Cytoplasm</keyword>
<dbReference type="InterPro" id="IPR029063">
    <property type="entry name" value="SAM-dependent_MTases_sf"/>
</dbReference>
<comment type="catalytic activity">
    <reaction evidence="12">
        <text>L-arginyl-[protein] + 2 S-adenosyl-L-methionine = N(omega),N(omega)-dimethyl-L-arginyl-[protein] + 2 S-adenosyl-L-homocysteine + 2 H(+)</text>
        <dbReference type="Rhea" id="RHEA:48096"/>
        <dbReference type="Rhea" id="RHEA-COMP:10532"/>
        <dbReference type="Rhea" id="RHEA-COMP:11991"/>
        <dbReference type="ChEBI" id="CHEBI:15378"/>
        <dbReference type="ChEBI" id="CHEBI:29965"/>
        <dbReference type="ChEBI" id="CHEBI:57856"/>
        <dbReference type="ChEBI" id="CHEBI:59789"/>
        <dbReference type="ChEBI" id="CHEBI:61897"/>
        <dbReference type="EC" id="2.1.1.319"/>
    </reaction>
</comment>
<dbReference type="InterPro" id="IPR025799">
    <property type="entry name" value="Arg_MeTrfase"/>
</dbReference>
<sequence>MRPVAVTASALGPGQAWDDRGTSLTAVVAAAASGGAPALVLQRKGGGGGGGGEAPGTVAIPLEPAAAWRAGPQLLLVKAPPGAAAWLLRGGGGASENGAPAPPAAQPPLLALACGSAADADALAAACDAAAAAAASGQRSAKGGSSGGSGGDGSGSGSAGDGGGGGGGGGGGNVFDAKIDKTSSDMYFHYYGMLQHQQNMLQPMGTLLVNERMLETYIYARDKFLKPGGRMFPQIGRIHAAAFSDALLYGEVAGKAGFWQQPAFYGVDVTGLFEAAAEGYFAQVVVDAFDPSVLVSGCATRVFDFATIKESDLTVIDLPLELTVASPATVHGVATWFDVLFNGSAVQRWLSTAPGLPTTHWFQLRCVLAQPLAVLAPNTVLRGSMRLTAHERQSYTVEITLTAPPLAPGGPPQKSSGRYDLKEPFYRQLTNWYYQQQQASPLDAVAVQAAAAAVAAAAAAAPPPPPSQQQQQVGYAQQQGGYAYPAYQQHHQQPQQAFAAQWPQQQYH</sequence>
<comment type="caution">
    <text evidence="16">The sequence shown here is derived from an EMBL/GenBank/DDBJ whole genome shotgun (WGS) entry which is preliminary data.</text>
</comment>
<dbReference type="FunCoup" id="A0A2V0NP95">
    <property type="interactions" value="1871"/>
</dbReference>
<evidence type="ECO:0000256" key="7">
    <source>
        <dbReference type="ARBA" id="ARBA00022691"/>
    </source>
</evidence>
<dbReference type="GO" id="GO:0032259">
    <property type="term" value="P:methylation"/>
    <property type="evidence" value="ECO:0007669"/>
    <property type="project" value="UniProtKB-KW"/>
</dbReference>
<keyword evidence="11" id="KW-0539">Nucleus</keyword>
<feature type="compositionally biased region" description="Gly residues" evidence="14">
    <location>
        <begin position="144"/>
        <end position="167"/>
    </location>
</feature>
<dbReference type="OrthoDB" id="7848332at2759"/>
<dbReference type="PANTHER" id="PTHR11006">
    <property type="entry name" value="PROTEIN ARGININE N-METHYLTRANSFERASE"/>
    <property type="match status" value="1"/>
</dbReference>
<keyword evidence="17" id="KW-1185">Reference proteome</keyword>
<dbReference type="GO" id="GO:0070611">
    <property type="term" value="F:histone H3R2 methyltransferase activity"/>
    <property type="evidence" value="ECO:0007669"/>
    <property type="project" value="TreeGrafter"/>
</dbReference>
<dbReference type="Gene3D" id="2.70.160.11">
    <property type="entry name" value="Hnrnp arginine n-methyltransferase1"/>
    <property type="match status" value="1"/>
</dbReference>
<keyword evidence="6 13" id="KW-0808">Transferase</keyword>
<dbReference type="Pfam" id="PF22528">
    <property type="entry name" value="PRMT_C"/>
    <property type="match status" value="1"/>
</dbReference>
<keyword evidence="9" id="KW-0805">Transcription regulation</keyword>
<evidence type="ECO:0000259" key="15">
    <source>
        <dbReference type="Pfam" id="PF22528"/>
    </source>
</evidence>
<evidence type="ECO:0000256" key="14">
    <source>
        <dbReference type="SAM" id="MobiDB-lite"/>
    </source>
</evidence>
<dbReference type="STRING" id="307507.A0A2V0NP95"/>
<keyword evidence="10" id="KW-0804">Transcription</keyword>
<dbReference type="PROSITE" id="PS51678">
    <property type="entry name" value="SAM_MT_PRMT"/>
    <property type="match status" value="1"/>
</dbReference>
<evidence type="ECO:0000256" key="3">
    <source>
        <dbReference type="ARBA" id="ARBA00011925"/>
    </source>
</evidence>
<evidence type="ECO:0000256" key="11">
    <source>
        <dbReference type="ARBA" id="ARBA00023242"/>
    </source>
</evidence>
<evidence type="ECO:0000256" key="5">
    <source>
        <dbReference type="ARBA" id="ARBA00022603"/>
    </source>
</evidence>
<organism evidence="16 17">
    <name type="scientific">Raphidocelis subcapitata</name>
    <dbReference type="NCBI Taxonomy" id="307507"/>
    <lineage>
        <taxon>Eukaryota</taxon>
        <taxon>Viridiplantae</taxon>
        <taxon>Chlorophyta</taxon>
        <taxon>core chlorophytes</taxon>
        <taxon>Chlorophyceae</taxon>
        <taxon>CS clade</taxon>
        <taxon>Sphaeropleales</taxon>
        <taxon>Selenastraceae</taxon>
        <taxon>Raphidocelis</taxon>
    </lineage>
</organism>
<evidence type="ECO:0000256" key="9">
    <source>
        <dbReference type="ARBA" id="ARBA00023015"/>
    </source>
</evidence>
<proteinExistence type="predicted"/>
<evidence type="ECO:0000256" key="1">
    <source>
        <dbReference type="ARBA" id="ARBA00004123"/>
    </source>
</evidence>
<evidence type="ECO:0000256" key="13">
    <source>
        <dbReference type="PROSITE-ProRule" id="PRU01015"/>
    </source>
</evidence>
<evidence type="ECO:0000256" key="8">
    <source>
        <dbReference type="ARBA" id="ARBA00022853"/>
    </source>
</evidence>
<evidence type="ECO:0000313" key="17">
    <source>
        <dbReference type="Proteomes" id="UP000247498"/>
    </source>
</evidence>
<dbReference type="GO" id="GO:0005737">
    <property type="term" value="C:cytoplasm"/>
    <property type="evidence" value="ECO:0007669"/>
    <property type="project" value="UniProtKB-SubCell"/>
</dbReference>
<evidence type="ECO:0000313" key="16">
    <source>
        <dbReference type="EMBL" id="GBF88352.1"/>
    </source>
</evidence>
<dbReference type="GO" id="GO:0005634">
    <property type="term" value="C:nucleus"/>
    <property type="evidence" value="ECO:0007669"/>
    <property type="project" value="UniProtKB-SubCell"/>
</dbReference>
<evidence type="ECO:0000256" key="2">
    <source>
        <dbReference type="ARBA" id="ARBA00004496"/>
    </source>
</evidence>
<dbReference type="InterPro" id="IPR055135">
    <property type="entry name" value="PRMT_dom"/>
</dbReference>
<evidence type="ECO:0000256" key="10">
    <source>
        <dbReference type="ARBA" id="ARBA00023163"/>
    </source>
</evidence>
<dbReference type="Gene3D" id="3.40.50.150">
    <property type="entry name" value="Vaccinia Virus protein VP39"/>
    <property type="match status" value="1"/>
</dbReference>
<dbReference type="AlphaFoldDB" id="A0A2V0NP95"/>
<dbReference type="Proteomes" id="UP000247498">
    <property type="component" value="Unassembled WGS sequence"/>
</dbReference>
<dbReference type="InParanoid" id="A0A2V0NP95"/>
<gene>
    <name evidence="16" type="ORF">Rsub_01064</name>
</gene>
<feature type="region of interest" description="Disordered" evidence="14">
    <location>
        <begin position="137"/>
        <end position="167"/>
    </location>
</feature>
<evidence type="ECO:0000256" key="6">
    <source>
        <dbReference type="ARBA" id="ARBA00022679"/>
    </source>
</evidence>
<feature type="domain" description="Protein arginine N-methyltransferase" evidence="15">
    <location>
        <begin position="237"/>
        <end position="399"/>
    </location>
</feature>
<accession>A0A2V0NP95</accession>
<name>A0A2V0NP95_9CHLO</name>
<keyword evidence="8" id="KW-0156">Chromatin regulator</keyword>
<evidence type="ECO:0000256" key="4">
    <source>
        <dbReference type="ARBA" id="ARBA00022490"/>
    </source>
</evidence>